<protein>
    <submittedName>
        <fullName evidence="1">Uncharacterized protein</fullName>
    </submittedName>
</protein>
<evidence type="ECO:0000313" key="1">
    <source>
        <dbReference type="EMBL" id="KXA98989.1"/>
    </source>
</evidence>
<dbReference type="AlphaFoldDB" id="A0A133UXS5"/>
<sequence>MTKIKISEEERLNMLSRLEKAKAFPNVPCFKNEAEVRDHVMEGNTDFIAIPEYWIGQTSPVKRGMIRPAADWSVSDEGYVIIASTIQACFQSVNHVLDRTDAPLVYFRLENYYQNT</sequence>
<proteinExistence type="predicted"/>
<accession>A0A133UXS5</accession>
<evidence type="ECO:0000313" key="2">
    <source>
        <dbReference type="Proteomes" id="UP000070344"/>
    </source>
</evidence>
<dbReference type="Proteomes" id="UP000070344">
    <property type="component" value="Unassembled WGS sequence"/>
</dbReference>
<gene>
    <name evidence="1" type="ORF">AKJ41_06165</name>
</gene>
<keyword evidence="2" id="KW-1185">Reference proteome</keyword>
<organism evidence="1 2">
    <name type="scientific">candidate division MSBL1 archaeon SCGC-AAA259O05</name>
    <dbReference type="NCBI Taxonomy" id="1698271"/>
    <lineage>
        <taxon>Archaea</taxon>
        <taxon>Methanobacteriati</taxon>
        <taxon>Methanobacteriota</taxon>
        <taxon>candidate division MSBL1</taxon>
    </lineage>
</organism>
<name>A0A133UXS5_9EURY</name>
<reference evidence="1 2" key="1">
    <citation type="journal article" date="2016" name="Sci. Rep.">
        <title>Metabolic traits of an uncultured archaeal lineage -MSBL1- from brine pools of the Red Sea.</title>
        <authorList>
            <person name="Mwirichia R."/>
            <person name="Alam I."/>
            <person name="Rashid M."/>
            <person name="Vinu M."/>
            <person name="Ba-Alawi W."/>
            <person name="Anthony Kamau A."/>
            <person name="Kamanda Ngugi D."/>
            <person name="Goker M."/>
            <person name="Klenk H.P."/>
            <person name="Bajic V."/>
            <person name="Stingl U."/>
        </authorList>
    </citation>
    <scope>NUCLEOTIDE SEQUENCE [LARGE SCALE GENOMIC DNA]</scope>
    <source>
        <strain evidence="1">SCGC-AAA259O05</strain>
    </source>
</reference>
<comment type="caution">
    <text evidence="1">The sequence shown here is derived from an EMBL/GenBank/DDBJ whole genome shotgun (WGS) entry which is preliminary data.</text>
</comment>
<dbReference type="EMBL" id="LHXV01000124">
    <property type="protein sequence ID" value="KXA98989.1"/>
    <property type="molecule type" value="Genomic_DNA"/>
</dbReference>